<gene>
    <name evidence="4" type="primary">priB</name>
    <name evidence="5" type="ORF">EDC61_102233</name>
</gene>
<dbReference type="EMBL" id="SLZY01000002">
    <property type="protein sequence ID" value="TCS73456.1"/>
    <property type="molecule type" value="Genomic_DNA"/>
</dbReference>
<evidence type="ECO:0000313" key="6">
    <source>
        <dbReference type="Proteomes" id="UP000295135"/>
    </source>
</evidence>
<dbReference type="PROSITE" id="PS50935">
    <property type="entry name" value="SSB"/>
    <property type="match status" value="1"/>
</dbReference>
<keyword evidence="1 4" id="KW-0639">Primosome</keyword>
<dbReference type="SUPFAM" id="SSF50249">
    <property type="entry name" value="Nucleic acid-binding proteins"/>
    <property type="match status" value="1"/>
</dbReference>
<keyword evidence="6" id="KW-1185">Reference proteome</keyword>
<accession>A0A4V2UQZ5</accession>
<evidence type="ECO:0000256" key="2">
    <source>
        <dbReference type="ARBA" id="ARBA00022705"/>
    </source>
</evidence>
<name>A0A4V2UQZ5_9PROT</name>
<proteinExistence type="inferred from homology"/>
<reference evidence="5 6" key="1">
    <citation type="submission" date="2019-03" db="EMBL/GenBank/DDBJ databases">
        <title>Genomic Encyclopedia of Type Strains, Phase IV (KMG-IV): sequencing the most valuable type-strain genomes for metagenomic binning, comparative biology and taxonomic classification.</title>
        <authorList>
            <person name="Goeker M."/>
        </authorList>
    </citation>
    <scope>NUCLEOTIDE SEQUENCE [LARGE SCALE GENOMIC DNA]</scope>
    <source>
        <strain evidence="5 6">DSM 103923</strain>
    </source>
</reference>
<evidence type="ECO:0000256" key="3">
    <source>
        <dbReference type="ARBA" id="ARBA00023125"/>
    </source>
</evidence>
<comment type="similarity">
    <text evidence="4">Belongs to the PriB family.</text>
</comment>
<comment type="caution">
    <text evidence="5">The sequence shown here is derived from an EMBL/GenBank/DDBJ whole genome shotgun (WGS) entry which is preliminary data.</text>
</comment>
<keyword evidence="2 4" id="KW-0235">DNA replication</keyword>
<comment type="function">
    <text evidence="4">Involved in the restart of stalled replication forks, which reloads the replicative helicase on sites other than the origin of replication; the PriA-PriB pathway is the major replication restart pathway. During primosome assembly it facilitates complex formation between PriA and DnaT on DNA; stabilizes PriA on DNA. Stimulates the DNA unwinding activity of PriA helicase.</text>
</comment>
<dbReference type="InterPro" id="IPR023646">
    <property type="entry name" value="Prisomal_replication_PriB"/>
</dbReference>
<dbReference type="GO" id="GO:0006269">
    <property type="term" value="P:DNA replication, synthesis of primer"/>
    <property type="evidence" value="ECO:0007669"/>
    <property type="project" value="UniProtKB-KW"/>
</dbReference>
<dbReference type="RefSeq" id="WP_126458851.1">
    <property type="nucleotide sequence ID" value="NZ_AP018721.1"/>
</dbReference>
<protein>
    <recommendedName>
        <fullName evidence="4">Replication restart protein PriB</fullName>
    </recommendedName>
</protein>
<dbReference type="InterPro" id="IPR000424">
    <property type="entry name" value="Primosome_PriB/ssb"/>
</dbReference>
<dbReference type="NCBIfam" id="TIGR04418">
    <property type="entry name" value="PriB_gamma"/>
    <property type="match status" value="1"/>
</dbReference>
<organism evidence="5 6">
    <name type="scientific">Sulfuritortus calidifontis</name>
    <dbReference type="NCBI Taxonomy" id="1914471"/>
    <lineage>
        <taxon>Bacteria</taxon>
        <taxon>Pseudomonadati</taxon>
        <taxon>Pseudomonadota</taxon>
        <taxon>Betaproteobacteria</taxon>
        <taxon>Nitrosomonadales</taxon>
        <taxon>Thiobacillaceae</taxon>
        <taxon>Sulfuritortus</taxon>
    </lineage>
</organism>
<dbReference type="PIRSF" id="PIRSF003135">
    <property type="entry name" value="Primosomal_n"/>
    <property type="match status" value="1"/>
</dbReference>
<evidence type="ECO:0000313" key="5">
    <source>
        <dbReference type="EMBL" id="TCS73456.1"/>
    </source>
</evidence>
<dbReference type="InterPro" id="IPR012340">
    <property type="entry name" value="NA-bd_OB-fold"/>
</dbReference>
<dbReference type="Pfam" id="PF22657">
    <property type="entry name" value="SSB_1"/>
    <property type="match status" value="1"/>
</dbReference>
<dbReference type="OrthoDB" id="9180733at2"/>
<dbReference type="Gene3D" id="2.40.50.140">
    <property type="entry name" value="Nucleic acid-binding proteins"/>
    <property type="match status" value="1"/>
</dbReference>
<dbReference type="Proteomes" id="UP000295135">
    <property type="component" value="Unassembled WGS sequence"/>
</dbReference>
<keyword evidence="3 4" id="KW-0238">DNA-binding</keyword>
<dbReference type="GO" id="GO:0003697">
    <property type="term" value="F:single-stranded DNA binding"/>
    <property type="evidence" value="ECO:0007669"/>
    <property type="project" value="UniProtKB-UniRule"/>
</dbReference>
<evidence type="ECO:0000256" key="4">
    <source>
        <dbReference type="HAMAP-Rule" id="MF_00720"/>
    </source>
</evidence>
<evidence type="ECO:0000256" key="1">
    <source>
        <dbReference type="ARBA" id="ARBA00022515"/>
    </source>
</evidence>
<sequence length="97" mass="10452">MANRVELTGQILATSGLRFTPAGVATVEMRLAHGSEQNEAGRPRQVVCEVEAIAFGETARKLSQSPVGSQVSLIGFLDRKSPRSSLLTVHVTDYELI</sequence>
<comment type="subunit">
    <text evidence="4">Homodimer. Interacts with PriA and DnaT. Component of the replication restart primosome. Primosome assembly occurs via a 'hand-off' mechanism. PriA binds to replication forks, subsequently PriB then DnaT bind; DnaT then displaces ssDNA to generate the helicase loading substrate.</text>
</comment>
<dbReference type="AlphaFoldDB" id="A0A4V2UQZ5"/>
<dbReference type="HAMAP" id="MF_00720">
    <property type="entry name" value="PriB"/>
    <property type="match status" value="1"/>
</dbReference>
<dbReference type="GO" id="GO:1990077">
    <property type="term" value="C:primosome complex"/>
    <property type="evidence" value="ECO:0007669"/>
    <property type="project" value="UniProtKB-UniRule"/>
</dbReference>